<dbReference type="SUPFAM" id="SSF52540">
    <property type="entry name" value="P-loop containing nucleoside triphosphate hydrolases"/>
    <property type="match status" value="2"/>
</dbReference>
<feature type="domain" description="AAA+ ATPase" evidence="8">
    <location>
        <begin position="206"/>
        <end position="356"/>
    </location>
</feature>
<feature type="compositionally biased region" description="Polar residues" evidence="7">
    <location>
        <begin position="518"/>
        <end position="530"/>
    </location>
</feature>
<reference evidence="9 10" key="1">
    <citation type="journal article" date="2019" name="Genome Biol. Evol.">
        <title>Nanopore Sequencing Significantly Improves Genome Assembly of the Protozoan Parasite Trypanosoma cruzi.</title>
        <authorList>
            <person name="Diaz-Viraque F."/>
            <person name="Pita S."/>
            <person name="Greif G."/>
            <person name="de Souza R.C.M."/>
            <person name="Iraola G."/>
            <person name="Robello C."/>
        </authorList>
    </citation>
    <scope>NUCLEOTIDE SEQUENCE [LARGE SCALE GENOMIC DNA]</scope>
    <source>
        <strain evidence="9 10">Berenice</strain>
    </source>
</reference>
<dbReference type="GO" id="GO:0016787">
    <property type="term" value="F:hydrolase activity"/>
    <property type="evidence" value="ECO:0007669"/>
    <property type="project" value="UniProtKB-KW"/>
</dbReference>
<keyword evidence="6" id="KW-0234">DNA repair</keyword>
<evidence type="ECO:0000259" key="8">
    <source>
        <dbReference type="SMART" id="SM00382"/>
    </source>
</evidence>
<evidence type="ECO:0000256" key="1">
    <source>
        <dbReference type="ARBA" id="ARBA00001946"/>
    </source>
</evidence>
<comment type="caution">
    <text evidence="9">The sequence shown here is derived from an EMBL/GenBank/DDBJ whole genome shotgun (WGS) entry which is preliminary data.</text>
</comment>
<protein>
    <recommendedName>
        <fullName evidence="6">ATP-dependent DNA helicase</fullName>
        <ecNumber evidence="6">5.6.2.3</ecNumber>
    </recommendedName>
</protein>
<dbReference type="PANTHER" id="PTHR47642">
    <property type="entry name" value="ATP-DEPENDENT DNA HELICASE"/>
    <property type="match status" value="1"/>
</dbReference>
<evidence type="ECO:0000256" key="2">
    <source>
        <dbReference type="ARBA" id="ARBA00009781"/>
    </source>
</evidence>
<dbReference type="GO" id="GO:0005524">
    <property type="term" value="F:ATP binding"/>
    <property type="evidence" value="ECO:0007669"/>
    <property type="project" value="UniProtKB-KW"/>
</dbReference>
<dbReference type="PANTHER" id="PTHR47642:SF5">
    <property type="entry name" value="ATP-DEPENDENT DNA HELICASE"/>
    <property type="match status" value="1"/>
</dbReference>
<evidence type="ECO:0000313" key="9">
    <source>
        <dbReference type="EMBL" id="KAF5222082.1"/>
    </source>
</evidence>
<dbReference type="GO" id="GO:0006281">
    <property type="term" value="P:DNA repair"/>
    <property type="evidence" value="ECO:0007669"/>
    <property type="project" value="UniProtKB-KW"/>
</dbReference>
<keyword evidence="6" id="KW-0067">ATP-binding</keyword>
<dbReference type="Pfam" id="PF05970">
    <property type="entry name" value="PIF1"/>
    <property type="match status" value="1"/>
</dbReference>
<feature type="region of interest" description="Disordered" evidence="7">
    <location>
        <begin position="506"/>
        <end position="532"/>
    </location>
</feature>
<keyword evidence="6" id="KW-0378">Hydrolase</keyword>
<evidence type="ECO:0000313" key="10">
    <source>
        <dbReference type="Proteomes" id="UP000583944"/>
    </source>
</evidence>
<evidence type="ECO:0000256" key="7">
    <source>
        <dbReference type="SAM" id="MobiDB-lite"/>
    </source>
</evidence>
<comment type="subunit">
    <text evidence="3">Monomer.</text>
</comment>
<dbReference type="AlphaFoldDB" id="A0A7J6Y608"/>
<evidence type="ECO:0000256" key="5">
    <source>
        <dbReference type="ARBA" id="ARBA00048954"/>
    </source>
</evidence>
<keyword evidence="6" id="KW-0227">DNA damage</keyword>
<dbReference type="EC" id="5.6.2.3" evidence="6"/>
<dbReference type="VEuPathDB" id="TriTrypDB:BCY84_15943"/>
<sequence>MTRSRLRVSPLELMRRGASAFAAASLHAVTNTLIARRSCALLPALFTADVSDGKKSAKQSSRRNEPALLPHRSHVVSPEGEDAFINPFTGRLTSSSSRVAKELLRVGFLRSAVNPFRLTWDAKKWHAAGAAAVKPFQSSMVGWRKNLAALLTREDAADAVVEEVQRLYSELTSAYLPPKLDTMHDPQLSAMEMTPDQENAIRCALRGYNMFVGGGAGTGKTVLLKAMHRRLTEMGLRVAMTATTGVASVQLGGCTFHLAFGVPVVAGEHSKKRWDANAFRAVDVVIIDEVSLLDAELFDAFELEARMARLQPLPFGGLQVIACGDFLQLASSDSTFSGPCYQSDAFRHLIAVRLVTQMRQAKSDPLHKLLAQLRVGKFDQKSFELLDRHVPEDMDNVTYIFPRRREAQLLNEEKLAELRSEEMTFTPQRGPLQLVGKFTPAGLIEFARKKQPVSREVIVQVLTEEVKRVAAVDVVDHNVVVMPTRSDKNGMLIRLRNPDDIVAARANGVGGNGKDDNSCSNTGGKTSRSGNMRDVHEIPADRWKTILEATAKRLKATLRRIYEEDPQGFVPISVSMMLADVASQPNAEHLMPLRLKLGCRVMINRNLSRTVSNGSVGVVEAFAVPNPDLFPRRHETPVKTIYGRLLEKNMFPKLPIVRLLGGEVVQVPPLSLMVGGTPATFFYGHELYLLPMQLGYGFTVHKVQGLTLQGTVVLDCKHFFECPHLVYVACSRVRTLDQLIVKNIKGDMVIVKRSALEFSEKLRDASVITNLLPPDGCTRASWVDRLRPRLMGLSE</sequence>
<feature type="region of interest" description="Disordered" evidence="7">
    <location>
        <begin position="53"/>
        <end position="73"/>
    </location>
</feature>
<evidence type="ECO:0000256" key="3">
    <source>
        <dbReference type="ARBA" id="ARBA00011245"/>
    </source>
</evidence>
<evidence type="ECO:0000256" key="6">
    <source>
        <dbReference type="RuleBase" id="RU363044"/>
    </source>
</evidence>
<dbReference type="CDD" id="cd18037">
    <property type="entry name" value="DEXSc_Pif1_like"/>
    <property type="match status" value="1"/>
</dbReference>
<dbReference type="GO" id="GO:0043139">
    <property type="term" value="F:5'-3' DNA helicase activity"/>
    <property type="evidence" value="ECO:0007669"/>
    <property type="project" value="UniProtKB-EC"/>
</dbReference>
<dbReference type="InterPro" id="IPR003593">
    <property type="entry name" value="AAA+_ATPase"/>
</dbReference>
<dbReference type="InterPro" id="IPR010285">
    <property type="entry name" value="DNA_helicase_pif1-like_DEAD"/>
</dbReference>
<dbReference type="EMBL" id="JABDHM010000030">
    <property type="protein sequence ID" value="KAF5222082.1"/>
    <property type="molecule type" value="Genomic_DNA"/>
</dbReference>
<proteinExistence type="inferred from homology"/>
<gene>
    <name evidence="9" type="ORF">ECC02_004836</name>
</gene>
<dbReference type="InterPro" id="IPR027417">
    <property type="entry name" value="P-loop_NTPase"/>
</dbReference>
<keyword evidence="6 9" id="KW-0347">Helicase</keyword>
<dbReference type="VEuPathDB" id="TriTrypDB:ECC02_004836"/>
<organism evidence="9 10">
    <name type="scientific">Trypanosoma cruzi</name>
    <dbReference type="NCBI Taxonomy" id="5693"/>
    <lineage>
        <taxon>Eukaryota</taxon>
        <taxon>Discoba</taxon>
        <taxon>Euglenozoa</taxon>
        <taxon>Kinetoplastea</taxon>
        <taxon>Metakinetoplastina</taxon>
        <taxon>Trypanosomatida</taxon>
        <taxon>Trypanosomatidae</taxon>
        <taxon>Trypanosoma</taxon>
        <taxon>Schizotrypanum</taxon>
    </lineage>
</organism>
<dbReference type="InterPro" id="IPR051055">
    <property type="entry name" value="PIF1_helicase"/>
</dbReference>
<dbReference type="GO" id="GO:0000723">
    <property type="term" value="P:telomere maintenance"/>
    <property type="evidence" value="ECO:0007669"/>
    <property type="project" value="InterPro"/>
</dbReference>
<evidence type="ECO:0000256" key="4">
    <source>
        <dbReference type="ARBA" id="ARBA00023172"/>
    </source>
</evidence>
<keyword evidence="4 6" id="KW-0233">DNA recombination</keyword>
<comment type="cofactor">
    <cofactor evidence="1 6">
        <name>Mg(2+)</name>
        <dbReference type="ChEBI" id="CHEBI:18420"/>
    </cofactor>
</comment>
<dbReference type="SMART" id="SM00382">
    <property type="entry name" value="AAA"/>
    <property type="match status" value="1"/>
</dbReference>
<comment type="similarity">
    <text evidence="2">Belongs to the helicase family. PIF1 subfamily.</text>
</comment>
<keyword evidence="6" id="KW-0547">Nucleotide-binding</keyword>
<name>A0A7J6Y608_TRYCR</name>
<dbReference type="Gene3D" id="3.40.50.300">
    <property type="entry name" value="P-loop containing nucleotide triphosphate hydrolases"/>
    <property type="match status" value="1"/>
</dbReference>
<dbReference type="GO" id="GO:0006310">
    <property type="term" value="P:DNA recombination"/>
    <property type="evidence" value="ECO:0007669"/>
    <property type="project" value="UniProtKB-KW"/>
</dbReference>
<comment type="catalytic activity">
    <reaction evidence="5 6">
        <text>ATP + H2O = ADP + phosphate + H(+)</text>
        <dbReference type="Rhea" id="RHEA:13065"/>
        <dbReference type="ChEBI" id="CHEBI:15377"/>
        <dbReference type="ChEBI" id="CHEBI:15378"/>
        <dbReference type="ChEBI" id="CHEBI:30616"/>
        <dbReference type="ChEBI" id="CHEBI:43474"/>
        <dbReference type="ChEBI" id="CHEBI:456216"/>
        <dbReference type="EC" id="5.6.2.3"/>
    </reaction>
</comment>
<accession>A0A7J6Y608</accession>
<dbReference type="Proteomes" id="UP000583944">
    <property type="component" value="Unassembled WGS sequence"/>
</dbReference>